<dbReference type="Pfam" id="PF01783">
    <property type="entry name" value="Ribosomal_L32p"/>
    <property type="match status" value="1"/>
</dbReference>
<keyword evidence="7" id="KW-1185">Reference proteome</keyword>
<dbReference type="InterPro" id="IPR011332">
    <property type="entry name" value="Ribosomal_zn-bd"/>
</dbReference>
<dbReference type="InterPro" id="IPR044957">
    <property type="entry name" value="Ribosomal_bL32_bact"/>
</dbReference>
<name>A0ABT1L3H5_9GAMM</name>
<dbReference type="Proteomes" id="UP001320768">
    <property type="component" value="Unassembled WGS sequence"/>
</dbReference>
<reference evidence="6 7" key="1">
    <citation type="journal article" date="2022" name="Nat. Microbiol.">
        <title>The microbiome of a bacterivorous marine choanoflagellate contains a resource-demanding obligate bacterial associate.</title>
        <authorList>
            <person name="Needham D.M."/>
            <person name="Poirier C."/>
            <person name="Bachy C."/>
            <person name="George E.E."/>
            <person name="Wilken S."/>
            <person name="Yung C.C.M."/>
            <person name="Limardo A.J."/>
            <person name="Morando M."/>
            <person name="Sudek L."/>
            <person name="Malmstrom R.R."/>
            <person name="Keeling P.J."/>
            <person name="Santoro A.E."/>
            <person name="Worden A.Z."/>
        </authorList>
    </citation>
    <scope>NUCLEOTIDE SEQUENCE [LARGE SCALE GENOMIC DNA]</scope>
    <source>
        <strain evidence="6 7">Comchoano-2</strain>
    </source>
</reference>
<evidence type="ECO:0000256" key="4">
    <source>
        <dbReference type="ARBA" id="ARBA00035178"/>
    </source>
</evidence>
<sequence length="60" mass="6587">MAVQKSRKSKSKAKSRRTKKLAFANVISDPVTGEKVLRHHVSPEGFYKGKSVLASANSDE</sequence>
<evidence type="ECO:0000313" key="6">
    <source>
        <dbReference type="EMBL" id="MCP8351770.1"/>
    </source>
</evidence>
<organism evidence="6 7">
    <name type="scientific">Candidatus Synchoanobacter obligatus</name>
    <dbReference type="NCBI Taxonomy" id="2919597"/>
    <lineage>
        <taxon>Bacteria</taxon>
        <taxon>Pseudomonadati</taxon>
        <taxon>Pseudomonadota</taxon>
        <taxon>Gammaproteobacteria</taxon>
        <taxon>Candidatus Comchoanobacterales</taxon>
        <taxon>Candidatus Comchoanobacteraceae</taxon>
        <taxon>Candidatus Synchoanobacter</taxon>
    </lineage>
</organism>
<evidence type="ECO:0000256" key="1">
    <source>
        <dbReference type="ARBA" id="ARBA00008560"/>
    </source>
</evidence>
<dbReference type="InterPro" id="IPR002677">
    <property type="entry name" value="Ribosomal_bL32"/>
</dbReference>
<evidence type="ECO:0000313" key="7">
    <source>
        <dbReference type="Proteomes" id="UP001320768"/>
    </source>
</evidence>
<comment type="caution">
    <text evidence="6">The sequence shown here is derived from an EMBL/GenBank/DDBJ whole genome shotgun (WGS) entry which is preliminary data.</text>
</comment>
<dbReference type="HAMAP" id="MF_00340">
    <property type="entry name" value="Ribosomal_bL32"/>
    <property type="match status" value="1"/>
</dbReference>
<dbReference type="RefSeq" id="WP_258568884.1">
    <property type="nucleotide sequence ID" value="NZ_JAKUDN010000001.1"/>
</dbReference>
<evidence type="ECO:0000256" key="2">
    <source>
        <dbReference type="ARBA" id="ARBA00022980"/>
    </source>
</evidence>
<keyword evidence="3 5" id="KW-0687">Ribonucleoprotein</keyword>
<dbReference type="NCBIfam" id="TIGR01031">
    <property type="entry name" value="rpmF_bact"/>
    <property type="match status" value="1"/>
</dbReference>
<evidence type="ECO:0000256" key="3">
    <source>
        <dbReference type="ARBA" id="ARBA00023274"/>
    </source>
</evidence>
<dbReference type="PANTHER" id="PTHR35534:SF1">
    <property type="entry name" value="LARGE RIBOSOMAL SUBUNIT PROTEIN BL32"/>
    <property type="match status" value="1"/>
</dbReference>
<accession>A0ABT1L3H5</accession>
<evidence type="ECO:0000256" key="5">
    <source>
        <dbReference type="HAMAP-Rule" id="MF_00340"/>
    </source>
</evidence>
<dbReference type="PANTHER" id="PTHR35534">
    <property type="entry name" value="50S RIBOSOMAL PROTEIN L32"/>
    <property type="match status" value="1"/>
</dbReference>
<dbReference type="GO" id="GO:0005840">
    <property type="term" value="C:ribosome"/>
    <property type="evidence" value="ECO:0007669"/>
    <property type="project" value="UniProtKB-KW"/>
</dbReference>
<keyword evidence="2 5" id="KW-0689">Ribosomal protein</keyword>
<dbReference type="EMBL" id="JAKUDN010000001">
    <property type="protein sequence ID" value="MCP8351770.1"/>
    <property type="molecule type" value="Genomic_DNA"/>
</dbReference>
<dbReference type="SUPFAM" id="SSF57829">
    <property type="entry name" value="Zn-binding ribosomal proteins"/>
    <property type="match status" value="1"/>
</dbReference>
<proteinExistence type="inferred from homology"/>
<gene>
    <name evidence="5 6" type="primary">rpmF</name>
    <name evidence="6" type="ORF">MKS91_00470</name>
</gene>
<protein>
    <recommendedName>
        <fullName evidence="4 5">Large ribosomal subunit protein bL32</fullName>
    </recommendedName>
</protein>
<comment type="similarity">
    <text evidence="1 5">Belongs to the bacterial ribosomal protein bL32 family.</text>
</comment>